<keyword evidence="8" id="KW-1185">Reference proteome</keyword>
<dbReference type="InterPro" id="IPR047134">
    <property type="entry name" value="RNF4"/>
</dbReference>
<dbReference type="Gene3D" id="3.30.40.10">
    <property type="entry name" value="Zinc/RING finger domain, C3HC4 (zinc finger)"/>
    <property type="match status" value="1"/>
</dbReference>
<dbReference type="InterPro" id="IPR001841">
    <property type="entry name" value="Znf_RING"/>
</dbReference>
<accession>A0A0C3H9T9</accession>
<dbReference type="Proteomes" id="UP000054321">
    <property type="component" value="Unassembled WGS sequence"/>
</dbReference>
<dbReference type="OrthoDB" id="6270329at2759"/>
<feature type="region of interest" description="Disordered" evidence="5">
    <location>
        <begin position="60"/>
        <end position="192"/>
    </location>
</feature>
<dbReference type="GO" id="GO:0008270">
    <property type="term" value="F:zinc ion binding"/>
    <property type="evidence" value="ECO:0007669"/>
    <property type="project" value="UniProtKB-KW"/>
</dbReference>
<dbReference type="EMBL" id="KN832872">
    <property type="protein sequence ID" value="KIN05021.1"/>
    <property type="molecule type" value="Genomic_DNA"/>
</dbReference>
<dbReference type="SUPFAM" id="SSF57850">
    <property type="entry name" value="RING/U-box"/>
    <property type="match status" value="1"/>
</dbReference>
<keyword evidence="1" id="KW-0479">Metal-binding</keyword>
<protein>
    <recommendedName>
        <fullName evidence="6">RING-type domain-containing protein</fullName>
    </recommendedName>
</protein>
<feature type="compositionally biased region" description="Low complexity" evidence="5">
    <location>
        <begin position="1"/>
        <end position="18"/>
    </location>
</feature>
<evidence type="ECO:0000256" key="1">
    <source>
        <dbReference type="ARBA" id="ARBA00022723"/>
    </source>
</evidence>
<evidence type="ECO:0000313" key="7">
    <source>
        <dbReference type="EMBL" id="KIN05021.1"/>
    </source>
</evidence>
<keyword evidence="2 4" id="KW-0863">Zinc-finger</keyword>
<dbReference type="Pfam" id="PF13920">
    <property type="entry name" value="zf-C3HC4_3"/>
    <property type="match status" value="1"/>
</dbReference>
<feature type="compositionally biased region" description="Low complexity" evidence="5">
    <location>
        <begin position="170"/>
        <end position="180"/>
    </location>
</feature>
<evidence type="ECO:0000313" key="8">
    <source>
        <dbReference type="Proteomes" id="UP000054321"/>
    </source>
</evidence>
<dbReference type="InParanoid" id="A0A0C3H9T9"/>
<dbReference type="InterPro" id="IPR013083">
    <property type="entry name" value="Znf_RING/FYVE/PHD"/>
</dbReference>
<feature type="compositionally biased region" description="Low complexity" evidence="5">
    <location>
        <begin position="78"/>
        <end position="90"/>
    </location>
</feature>
<gene>
    <name evidence="7" type="ORF">OIDMADRAFT_177353</name>
</gene>
<dbReference type="PROSITE" id="PS50089">
    <property type="entry name" value="ZF_RING_2"/>
    <property type="match status" value="1"/>
</dbReference>
<dbReference type="InterPro" id="IPR017907">
    <property type="entry name" value="Znf_RING_CS"/>
</dbReference>
<evidence type="ECO:0000259" key="6">
    <source>
        <dbReference type="PROSITE" id="PS50089"/>
    </source>
</evidence>
<evidence type="ECO:0000256" key="5">
    <source>
        <dbReference type="SAM" id="MobiDB-lite"/>
    </source>
</evidence>
<reference evidence="8" key="2">
    <citation type="submission" date="2015-01" db="EMBL/GenBank/DDBJ databases">
        <title>Evolutionary Origins and Diversification of the Mycorrhizal Mutualists.</title>
        <authorList>
            <consortium name="DOE Joint Genome Institute"/>
            <consortium name="Mycorrhizal Genomics Consortium"/>
            <person name="Kohler A."/>
            <person name="Kuo A."/>
            <person name="Nagy L.G."/>
            <person name="Floudas D."/>
            <person name="Copeland A."/>
            <person name="Barry K.W."/>
            <person name="Cichocki N."/>
            <person name="Veneault-Fourrey C."/>
            <person name="LaButti K."/>
            <person name="Lindquist E.A."/>
            <person name="Lipzen A."/>
            <person name="Lundell T."/>
            <person name="Morin E."/>
            <person name="Murat C."/>
            <person name="Riley R."/>
            <person name="Ohm R."/>
            <person name="Sun H."/>
            <person name="Tunlid A."/>
            <person name="Henrissat B."/>
            <person name="Grigoriev I.V."/>
            <person name="Hibbett D.S."/>
            <person name="Martin F."/>
        </authorList>
    </citation>
    <scope>NUCLEOTIDE SEQUENCE [LARGE SCALE GENOMIC DNA]</scope>
    <source>
        <strain evidence="8">Zn</strain>
    </source>
</reference>
<dbReference type="STRING" id="913774.A0A0C3H9T9"/>
<keyword evidence="3" id="KW-0862">Zinc</keyword>
<sequence length="312" mass="34632">MSQYNPYSSVYSPPYASSHAQALTPWNDSPDPSPRTPSINTLTNADDIFEAFIEHDQFFDSLPRLSSPRPPRDPLPLPRSTARQRQQQPIHLPPILPSYRLSSSPDPFDPFPGLDHPDQPGQAATTSQNTRESSVVDLTEPSPPNVVNAMPPRKRKAETPGEGRSNKATRASGSRSSRSSPATKQKVENPQMVDLVDIDDDDKYEDFKAKQQTELIKQQQLDEATKPAKLAEFQCIICMDDPTDLTVTHCGHLFCSECLHQALYAGNAKKCCPVCRTAISTTLQGKERRQPKNGVFVLEMKLVTAKRGKRPA</sequence>
<feature type="compositionally biased region" description="Polar residues" evidence="5">
    <location>
        <begin position="122"/>
        <end position="133"/>
    </location>
</feature>
<feature type="region of interest" description="Disordered" evidence="5">
    <location>
        <begin position="1"/>
        <end position="42"/>
    </location>
</feature>
<dbReference type="PROSITE" id="PS00518">
    <property type="entry name" value="ZF_RING_1"/>
    <property type="match status" value="1"/>
</dbReference>
<dbReference type="SMART" id="SM00184">
    <property type="entry name" value="RING"/>
    <property type="match status" value="1"/>
</dbReference>
<evidence type="ECO:0000256" key="4">
    <source>
        <dbReference type="PROSITE-ProRule" id="PRU00175"/>
    </source>
</evidence>
<dbReference type="AlphaFoldDB" id="A0A0C3H9T9"/>
<dbReference type="HOGENOM" id="CLU_891654_0_0_1"/>
<reference evidence="7 8" key="1">
    <citation type="submission" date="2014-04" db="EMBL/GenBank/DDBJ databases">
        <authorList>
            <consortium name="DOE Joint Genome Institute"/>
            <person name="Kuo A."/>
            <person name="Martino E."/>
            <person name="Perotto S."/>
            <person name="Kohler A."/>
            <person name="Nagy L.G."/>
            <person name="Floudas D."/>
            <person name="Copeland A."/>
            <person name="Barry K.W."/>
            <person name="Cichocki N."/>
            <person name="Veneault-Fourrey C."/>
            <person name="LaButti K."/>
            <person name="Lindquist E.A."/>
            <person name="Lipzen A."/>
            <person name="Lundell T."/>
            <person name="Morin E."/>
            <person name="Murat C."/>
            <person name="Sun H."/>
            <person name="Tunlid A."/>
            <person name="Henrissat B."/>
            <person name="Grigoriev I.V."/>
            <person name="Hibbett D.S."/>
            <person name="Martin F."/>
            <person name="Nordberg H.P."/>
            <person name="Cantor M.N."/>
            <person name="Hua S.X."/>
        </authorList>
    </citation>
    <scope>NUCLEOTIDE SEQUENCE [LARGE SCALE GENOMIC DNA]</scope>
    <source>
        <strain evidence="7 8">Zn</strain>
    </source>
</reference>
<evidence type="ECO:0000256" key="3">
    <source>
        <dbReference type="ARBA" id="ARBA00022833"/>
    </source>
</evidence>
<dbReference type="PANTHER" id="PTHR23041">
    <property type="entry name" value="RING FINGER DOMAIN-CONTAINING"/>
    <property type="match status" value="1"/>
</dbReference>
<organism evidence="7 8">
    <name type="scientific">Oidiodendron maius (strain Zn)</name>
    <dbReference type="NCBI Taxonomy" id="913774"/>
    <lineage>
        <taxon>Eukaryota</taxon>
        <taxon>Fungi</taxon>
        <taxon>Dikarya</taxon>
        <taxon>Ascomycota</taxon>
        <taxon>Pezizomycotina</taxon>
        <taxon>Leotiomycetes</taxon>
        <taxon>Leotiomycetes incertae sedis</taxon>
        <taxon>Myxotrichaceae</taxon>
        <taxon>Oidiodendron</taxon>
    </lineage>
</organism>
<dbReference type="PANTHER" id="PTHR23041:SF78">
    <property type="entry name" value="E3 UBIQUITIN-PROTEIN LIGASE RNF4"/>
    <property type="match status" value="1"/>
</dbReference>
<feature type="domain" description="RING-type" evidence="6">
    <location>
        <begin position="235"/>
        <end position="276"/>
    </location>
</feature>
<name>A0A0C3H9T9_OIDMZ</name>
<proteinExistence type="predicted"/>
<evidence type="ECO:0000256" key="2">
    <source>
        <dbReference type="ARBA" id="ARBA00022771"/>
    </source>
</evidence>